<keyword evidence="7" id="KW-0998">Cell outer membrane</keyword>
<dbReference type="GO" id="GO:0009279">
    <property type="term" value="C:cell outer membrane"/>
    <property type="evidence" value="ECO:0007669"/>
    <property type="project" value="UniProtKB-SubCell"/>
</dbReference>
<keyword evidence="10" id="KW-1185">Reference proteome</keyword>
<evidence type="ECO:0000256" key="7">
    <source>
        <dbReference type="ARBA" id="ARBA00023237"/>
    </source>
</evidence>
<dbReference type="SUPFAM" id="SSF56935">
    <property type="entry name" value="Porins"/>
    <property type="match status" value="1"/>
</dbReference>
<protein>
    <submittedName>
        <fullName evidence="9">TonB-dependent receptor plug domain-containing protein</fullName>
    </submittedName>
</protein>
<evidence type="ECO:0000259" key="8">
    <source>
        <dbReference type="Pfam" id="PF07715"/>
    </source>
</evidence>
<dbReference type="GO" id="GO:0044718">
    <property type="term" value="P:siderophore transmembrane transport"/>
    <property type="evidence" value="ECO:0007669"/>
    <property type="project" value="TreeGrafter"/>
</dbReference>
<dbReference type="Pfam" id="PF07715">
    <property type="entry name" value="Plug"/>
    <property type="match status" value="1"/>
</dbReference>
<dbReference type="Gene3D" id="2.170.130.10">
    <property type="entry name" value="TonB-dependent receptor, plug domain"/>
    <property type="match status" value="1"/>
</dbReference>
<keyword evidence="9" id="KW-0675">Receptor</keyword>
<dbReference type="Gene3D" id="2.40.170.20">
    <property type="entry name" value="TonB-dependent receptor, beta-barrel domain"/>
    <property type="match status" value="1"/>
</dbReference>
<dbReference type="RefSeq" id="WP_343332166.1">
    <property type="nucleotide sequence ID" value="NZ_JAPOHD010000010.1"/>
</dbReference>
<dbReference type="InterPro" id="IPR039426">
    <property type="entry name" value="TonB-dep_rcpt-like"/>
</dbReference>
<accession>A0A9X3J5E7</accession>
<dbReference type="PANTHER" id="PTHR30069:SF29">
    <property type="entry name" value="HEMOGLOBIN AND HEMOGLOBIN-HAPTOGLOBIN-BINDING PROTEIN 1-RELATED"/>
    <property type="match status" value="1"/>
</dbReference>
<gene>
    <name evidence="9" type="ORF">OU798_05730</name>
</gene>
<dbReference type="PANTHER" id="PTHR30069">
    <property type="entry name" value="TONB-DEPENDENT OUTER MEMBRANE RECEPTOR"/>
    <property type="match status" value="1"/>
</dbReference>
<dbReference type="InterPro" id="IPR036942">
    <property type="entry name" value="Beta-barrel_TonB_sf"/>
</dbReference>
<keyword evidence="3" id="KW-1134">Transmembrane beta strand</keyword>
<evidence type="ECO:0000313" key="9">
    <source>
        <dbReference type="EMBL" id="MCY1719832.1"/>
    </source>
</evidence>
<keyword evidence="2" id="KW-0813">Transport</keyword>
<dbReference type="InterPro" id="IPR012910">
    <property type="entry name" value="Plug_dom"/>
</dbReference>
<evidence type="ECO:0000256" key="1">
    <source>
        <dbReference type="ARBA" id="ARBA00004571"/>
    </source>
</evidence>
<evidence type="ECO:0000313" key="10">
    <source>
        <dbReference type="Proteomes" id="UP001145087"/>
    </source>
</evidence>
<dbReference type="AlphaFoldDB" id="A0A9X3J5E7"/>
<comment type="subcellular location">
    <subcellularLocation>
        <location evidence="1">Cell outer membrane</location>
        <topology evidence="1">Multi-pass membrane protein</topology>
    </subcellularLocation>
</comment>
<proteinExistence type="predicted"/>
<evidence type="ECO:0000256" key="3">
    <source>
        <dbReference type="ARBA" id="ARBA00022452"/>
    </source>
</evidence>
<organism evidence="9 10">
    <name type="scientific">Draconibacterium aestuarii</name>
    <dbReference type="NCBI Taxonomy" id="2998507"/>
    <lineage>
        <taxon>Bacteria</taxon>
        <taxon>Pseudomonadati</taxon>
        <taxon>Bacteroidota</taxon>
        <taxon>Bacteroidia</taxon>
        <taxon>Marinilabiliales</taxon>
        <taxon>Prolixibacteraceae</taxon>
        <taxon>Draconibacterium</taxon>
    </lineage>
</organism>
<evidence type="ECO:0000256" key="5">
    <source>
        <dbReference type="ARBA" id="ARBA00022729"/>
    </source>
</evidence>
<evidence type="ECO:0000256" key="4">
    <source>
        <dbReference type="ARBA" id="ARBA00022692"/>
    </source>
</evidence>
<dbReference type="InterPro" id="IPR008969">
    <property type="entry name" value="CarboxyPept-like_regulatory"/>
</dbReference>
<dbReference type="GO" id="GO:0015344">
    <property type="term" value="F:siderophore uptake transmembrane transporter activity"/>
    <property type="evidence" value="ECO:0007669"/>
    <property type="project" value="TreeGrafter"/>
</dbReference>
<sequence length="852" mass="95702">MAKLGWLLVFVCLVLGQVTAQTVKNIKVNVRKIPLNQVLLDLKENYGLQFAFDNDILSQYNITVNRTFQSDNEALSYLVKNLPLEVEKSGDVFLIIPVSAKQPEPAVTKISGQVLEARTYEPLPFSYILINRKPVQSDQQGHFNFIASADTSYNLQISHLGYFIYDTIVSQSLTRQFFLTPQIERIKEVQVKSNPIEKSTLIGDKAGRMKINHQIAPILPGHGDNSVFNLLRLMPGVLAAGEQSNDLLIWGAYESHSKIRFDGFTVFGLKNFNDNISVVNPFMVKNIEVMKGGYEARYGGRVGGIVDIAGKDGTLLKPTFTFNINTNTVNSMVQMPLTEKSSIMGAYRQTYYQLYNPTSLTLFGRRKDDSGSGKGYGGDGGSGGNQVYPIDFDILPDFVFRDANLKYSFKGNDGNRFAVSLYAGGDEFLYDMEGEIAKLLITRTEEEKNKQFGGSTQYSNSWSDGSITNFSLAYSTFTKQSFEQNTSENIQTGINRISREINADNVVAEITFTAEHTLNFREGHKLLLGVGAENNQVQLLRKTNREVDLDLDSNSPRLVAYVQDEFPVGELLELKTGVRMIHAVKLKKVYFEPRISASLQPVEGLKLNASWGLYNQFLSKTSVVDSSYNIAYFWINADDGNIPVLSAEHRVAGISYTKNGLTVSTEAYYKTTEGLNRYFNLTNWGENSFFEGDARSYGLDVFVKKEYKRHMAWISYTLSKTEEHFPFYINDTYKLAPHHQKHEFKFAGVLNYKSFYLSGNYIYGSGFARFDVETEKGTNLNQPYNRLDAALVYKFQPGKVRAEAGISVMNVLDADNIKFSNFSGATIDDISLLGIYADAVPFTPALFLKIEF</sequence>
<dbReference type="SUPFAM" id="SSF49464">
    <property type="entry name" value="Carboxypeptidase regulatory domain-like"/>
    <property type="match status" value="1"/>
</dbReference>
<evidence type="ECO:0000256" key="6">
    <source>
        <dbReference type="ARBA" id="ARBA00023136"/>
    </source>
</evidence>
<keyword evidence="5" id="KW-0732">Signal</keyword>
<keyword evidence="4" id="KW-0812">Transmembrane</keyword>
<dbReference type="InterPro" id="IPR037066">
    <property type="entry name" value="Plug_dom_sf"/>
</dbReference>
<dbReference type="EMBL" id="JAPOHD010000010">
    <property type="protein sequence ID" value="MCY1719832.1"/>
    <property type="molecule type" value="Genomic_DNA"/>
</dbReference>
<evidence type="ECO:0000256" key="2">
    <source>
        <dbReference type="ARBA" id="ARBA00022448"/>
    </source>
</evidence>
<name>A0A9X3J5E7_9BACT</name>
<reference evidence="9" key="1">
    <citation type="submission" date="2022-11" db="EMBL/GenBank/DDBJ databases">
        <title>Marilongibacter aestuarii gen. nov., sp. nov., isolated from tidal flat sediment.</title>
        <authorList>
            <person name="Jiayan W."/>
        </authorList>
    </citation>
    <scope>NUCLEOTIDE SEQUENCE</scope>
    <source>
        <strain evidence="9">Z1-6</strain>
    </source>
</reference>
<dbReference type="Proteomes" id="UP001145087">
    <property type="component" value="Unassembled WGS sequence"/>
</dbReference>
<keyword evidence="6" id="KW-0472">Membrane</keyword>
<comment type="caution">
    <text evidence="9">The sequence shown here is derived from an EMBL/GenBank/DDBJ whole genome shotgun (WGS) entry which is preliminary data.</text>
</comment>
<feature type="domain" description="TonB-dependent receptor plug" evidence="8">
    <location>
        <begin position="223"/>
        <end position="304"/>
    </location>
</feature>